<protein>
    <submittedName>
        <fullName evidence="1">Uncharacterized protein</fullName>
    </submittedName>
</protein>
<name>A0A023B802_GRENI</name>
<dbReference type="RefSeq" id="XP_011130066.1">
    <property type="nucleotide sequence ID" value="XM_011131764.1"/>
</dbReference>
<accession>A0A023B802</accession>
<sequence>MGNYQSQLDAVTKDVQGRIMKLDLVRDLNRMAVEKLQQEPHRLQNAQFPAGIDGFEAAKNLLSALSQELRNKSQGADQALRRGDSLGAQKLVEEAEGKVEEHNQVADLVRKMADIALEHGSGYAATMSQRAVKTMIPAPVRYGVLCVGHTCCLPYWDSKYDAWLY</sequence>
<keyword evidence="2" id="KW-1185">Reference proteome</keyword>
<dbReference type="AlphaFoldDB" id="A0A023B802"/>
<dbReference type="EMBL" id="AFNH02000482">
    <property type="protein sequence ID" value="EZG68172.1"/>
    <property type="molecule type" value="Genomic_DNA"/>
</dbReference>
<reference evidence="1" key="1">
    <citation type="submission" date="2013-12" db="EMBL/GenBank/DDBJ databases">
        <authorList>
            <person name="Omoto C.K."/>
            <person name="Sibley D."/>
            <person name="Venepally P."/>
            <person name="Hadjithomas M."/>
            <person name="Karamycheva S."/>
            <person name="Brunk B."/>
            <person name="Roos D."/>
            <person name="Caler E."/>
            <person name="Lorenzi H."/>
        </authorList>
    </citation>
    <scope>NUCLEOTIDE SEQUENCE</scope>
</reference>
<evidence type="ECO:0000313" key="1">
    <source>
        <dbReference type="EMBL" id="EZG68172.1"/>
    </source>
</evidence>
<comment type="caution">
    <text evidence="1">The sequence shown here is derived from an EMBL/GenBank/DDBJ whole genome shotgun (WGS) entry which is preliminary data.</text>
</comment>
<gene>
    <name evidence="1" type="ORF">GNI_063920</name>
</gene>
<dbReference type="VEuPathDB" id="CryptoDB:GNI_063920"/>
<dbReference type="Proteomes" id="UP000019763">
    <property type="component" value="Unassembled WGS sequence"/>
</dbReference>
<evidence type="ECO:0000313" key="2">
    <source>
        <dbReference type="Proteomes" id="UP000019763"/>
    </source>
</evidence>
<dbReference type="GeneID" id="22912350"/>
<organism evidence="1 2">
    <name type="scientific">Gregarina niphandrodes</name>
    <name type="common">Septate eugregarine</name>
    <dbReference type="NCBI Taxonomy" id="110365"/>
    <lineage>
        <taxon>Eukaryota</taxon>
        <taxon>Sar</taxon>
        <taxon>Alveolata</taxon>
        <taxon>Apicomplexa</taxon>
        <taxon>Conoidasida</taxon>
        <taxon>Gregarinasina</taxon>
        <taxon>Eugregarinorida</taxon>
        <taxon>Gregarinidae</taxon>
        <taxon>Gregarina</taxon>
    </lineage>
</organism>
<proteinExistence type="predicted"/>